<dbReference type="EMBL" id="JACHGT010000006">
    <property type="protein sequence ID" value="MBB6035417.1"/>
    <property type="molecule type" value="Genomic_DNA"/>
</dbReference>
<reference evidence="1 2" key="1">
    <citation type="submission" date="2020-08" db="EMBL/GenBank/DDBJ databases">
        <title>Genomic Encyclopedia of Type Strains, Phase IV (KMG-IV): sequencing the most valuable type-strain genomes for metagenomic binning, comparative biology and taxonomic classification.</title>
        <authorList>
            <person name="Goeker M."/>
        </authorList>
    </citation>
    <scope>NUCLEOTIDE SEQUENCE [LARGE SCALE GENOMIC DNA]</scope>
    <source>
        <strain evidence="1 2">YIM 65646</strain>
    </source>
</reference>
<keyword evidence="2" id="KW-1185">Reference proteome</keyword>
<dbReference type="RefSeq" id="WP_184788272.1">
    <property type="nucleotide sequence ID" value="NZ_BONT01000004.1"/>
</dbReference>
<sequence length="178" mass="19246">MIVSGDARPMCGVVAKSSTAGPEGGLLRLLRDDSALDLVVIGAARGDLAGLARRLRDAGTRVRSLTVRPADGEVIDLRDVDFAVVTPLLRTLRITRARINGSVFGHPTLTRLSLDRVVYDGPREIALGDGIEWVRVRGSMLPPESFTVGPGSALRAFRWEEDAVPAMRGRRLHLVSEN</sequence>
<gene>
    <name evidence="1" type="ORF">HNR73_003274</name>
</gene>
<accession>A0A841FQ79</accession>
<protein>
    <submittedName>
        <fullName evidence="1">Cysteine synthase</fullName>
    </submittedName>
</protein>
<dbReference type="Proteomes" id="UP000548476">
    <property type="component" value="Unassembled WGS sequence"/>
</dbReference>
<organism evidence="1 2">
    <name type="scientific">Phytomonospora endophytica</name>
    <dbReference type="NCBI Taxonomy" id="714109"/>
    <lineage>
        <taxon>Bacteria</taxon>
        <taxon>Bacillati</taxon>
        <taxon>Actinomycetota</taxon>
        <taxon>Actinomycetes</taxon>
        <taxon>Micromonosporales</taxon>
        <taxon>Micromonosporaceae</taxon>
        <taxon>Phytomonospora</taxon>
    </lineage>
</organism>
<evidence type="ECO:0000313" key="2">
    <source>
        <dbReference type="Proteomes" id="UP000548476"/>
    </source>
</evidence>
<proteinExistence type="predicted"/>
<dbReference type="AlphaFoldDB" id="A0A841FQ79"/>
<comment type="caution">
    <text evidence="1">The sequence shown here is derived from an EMBL/GenBank/DDBJ whole genome shotgun (WGS) entry which is preliminary data.</text>
</comment>
<name>A0A841FQ79_9ACTN</name>
<evidence type="ECO:0000313" key="1">
    <source>
        <dbReference type="EMBL" id="MBB6035417.1"/>
    </source>
</evidence>